<protein>
    <recommendedName>
        <fullName evidence="3">Threonine efflux protein</fullName>
    </recommendedName>
</protein>
<evidence type="ECO:0000313" key="2">
    <source>
        <dbReference type="EMBL" id="RFN64722.1"/>
    </source>
</evidence>
<evidence type="ECO:0000256" key="1">
    <source>
        <dbReference type="SAM" id="Phobius"/>
    </source>
</evidence>
<keyword evidence="1" id="KW-0472">Membrane</keyword>
<comment type="caution">
    <text evidence="2">The sequence shown here is derived from an EMBL/GenBank/DDBJ whole genome shotgun (WGS) entry which is preliminary data.</text>
</comment>
<name>A0A3E1QIX5_HAEIF</name>
<evidence type="ECO:0008006" key="3">
    <source>
        <dbReference type="Google" id="ProtNLM"/>
    </source>
</evidence>
<feature type="transmembrane region" description="Helical" evidence="1">
    <location>
        <begin position="53"/>
        <end position="73"/>
    </location>
</feature>
<keyword evidence="1" id="KW-0812">Transmembrane</keyword>
<reference evidence="2" key="1">
    <citation type="submission" date="2018-08" db="EMBL/GenBank/DDBJ databases">
        <title>Antagonistic pleiotropy in the bifunctional surface protein FadL/P1 during adaptation of Haemophilus influenzae to chronic lung infection associated with COPD.</title>
        <authorList>
            <person name="Moleres J."/>
            <person name="Ehrlich R."/>
        </authorList>
    </citation>
    <scope>NUCLEOTIDE SEQUENCE [LARGE SCALE GENOMIC DNA]</scope>
    <source>
        <strain evidence="2">P668-6062</strain>
    </source>
</reference>
<dbReference type="EMBL" id="QVJI01000002">
    <property type="protein sequence ID" value="RFN64722.1"/>
    <property type="molecule type" value="Genomic_DNA"/>
</dbReference>
<proteinExistence type="predicted"/>
<sequence>MILLKSAVEILNEFLAELFYIISFHFISLLFFRSLAKSFYSKYSRYIDNLAGAIFLFFGGYLVYSGVLATAAAF</sequence>
<gene>
    <name evidence="2" type="ORF">CH627_01765</name>
</gene>
<dbReference type="RefSeq" id="WP_005686461.1">
    <property type="nucleotide sequence ID" value="NZ_AP018764.1"/>
</dbReference>
<dbReference type="AlphaFoldDB" id="A0A3E1QIX5"/>
<accession>A0A3E1QIX5</accession>
<feature type="transmembrane region" description="Helical" evidence="1">
    <location>
        <begin position="14"/>
        <end position="32"/>
    </location>
</feature>
<keyword evidence="1" id="KW-1133">Transmembrane helix</keyword>
<organism evidence="2">
    <name type="scientific">Haemophilus influenzae</name>
    <dbReference type="NCBI Taxonomy" id="727"/>
    <lineage>
        <taxon>Bacteria</taxon>
        <taxon>Pseudomonadati</taxon>
        <taxon>Pseudomonadota</taxon>
        <taxon>Gammaproteobacteria</taxon>
        <taxon>Pasteurellales</taxon>
        <taxon>Pasteurellaceae</taxon>
        <taxon>Haemophilus</taxon>
    </lineage>
</organism>